<dbReference type="KEGG" id="spsw:Sps_03893"/>
<reference evidence="2 3" key="1">
    <citation type="submission" date="2016-03" db="EMBL/GenBank/DDBJ databases">
        <title>Complete genome sequence of Shewanella psychrophila WP2, a deep sea bacterium isolated from west Pacific sediment.</title>
        <authorList>
            <person name="Xu G."/>
            <person name="Jian H."/>
        </authorList>
    </citation>
    <scope>NUCLEOTIDE SEQUENCE [LARGE SCALE GENOMIC DNA]</scope>
    <source>
        <strain evidence="2 3">WP2</strain>
    </source>
</reference>
<dbReference type="RefSeq" id="WP_077753974.1">
    <property type="nucleotide sequence ID" value="NZ_CP014782.1"/>
</dbReference>
<accession>A0A1S6HUB8</accession>
<evidence type="ECO:0008006" key="4">
    <source>
        <dbReference type="Google" id="ProtNLM"/>
    </source>
</evidence>
<feature type="chain" id="PRO_5012210330" description="YARHG domain" evidence="1">
    <location>
        <begin position="18"/>
        <end position="75"/>
    </location>
</feature>
<name>A0A1S6HUB8_9GAMM</name>
<sequence>MKKYLFTILFVSFCSNALLDTQVEALTQNDCITLSKKDFNYNAAFYGMDGARLMQQTTLKRCQAEQAAETYLNID</sequence>
<protein>
    <recommendedName>
        <fullName evidence="4">YARHG domain</fullName>
    </recommendedName>
</protein>
<proteinExistence type="predicted"/>
<keyword evidence="1" id="KW-0732">Signal</keyword>
<dbReference type="AlphaFoldDB" id="A0A1S6HUB8"/>
<feature type="signal peptide" evidence="1">
    <location>
        <begin position="1"/>
        <end position="17"/>
    </location>
</feature>
<organism evidence="2 3">
    <name type="scientific">Shewanella psychrophila</name>
    <dbReference type="NCBI Taxonomy" id="225848"/>
    <lineage>
        <taxon>Bacteria</taxon>
        <taxon>Pseudomonadati</taxon>
        <taxon>Pseudomonadota</taxon>
        <taxon>Gammaproteobacteria</taxon>
        <taxon>Alteromonadales</taxon>
        <taxon>Shewanellaceae</taxon>
        <taxon>Shewanella</taxon>
    </lineage>
</organism>
<keyword evidence="3" id="KW-1185">Reference proteome</keyword>
<gene>
    <name evidence="2" type="ORF">Sps_03893</name>
</gene>
<dbReference type="EMBL" id="CP014782">
    <property type="protein sequence ID" value="AQS39008.1"/>
    <property type="molecule type" value="Genomic_DNA"/>
</dbReference>
<dbReference type="Proteomes" id="UP000189545">
    <property type="component" value="Chromosome"/>
</dbReference>
<evidence type="ECO:0000313" key="3">
    <source>
        <dbReference type="Proteomes" id="UP000189545"/>
    </source>
</evidence>
<evidence type="ECO:0000256" key="1">
    <source>
        <dbReference type="SAM" id="SignalP"/>
    </source>
</evidence>
<evidence type="ECO:0000313" key="2">
    <source>
        <dbReference type="EMBL" id="AQS39008.1"/>
    </source>
</evidence>